<evidence type="ECO:0000313" key="3">
    <source>
        <dbReference type="Proteomes" id="UP000199497"/>
    </source>
</evidence>
<sequence length="77" mass="8216">MTPAGHVPSTLMEQSSSPLEPGTRVRASFGRFQDQTGTVVEAATGLPDVFDGPVLWVRFDGDEEPGLVAGRFLERAA</sequence>
<dbReference type="AlphaFoldDB" id="A0A1H0VKR6"/>
<evidence type="ECO:0000256" key="1">
    <source>
        <dbReference type="SAM" id="MobiDB-lite"/>
    </source>
</evidence>
<dbReference type="STRING" id="405564.SAMN04487905_10931"/>
<organism evidence="2 3">
    <name type="scientific">Actinopolyspora xinjiangensis</name>
    <dbReference type="NCBI Taxonomy" id="405564"/>
    <lineage>
        <taxon>Bacteria</taxon>
        <taxon>Bacillati</taxon>
        <taxon>Actinomycetota</taxon>
        <taxon>Actinomycetes</taxon>
        <taxon>Actinopolysporales</taxon>
        <taxon>Actinopolysporaceae</taxon>
        <taxon>Actinopolyspora</taxon>
    </lineage>
</organism>
<accession>A0A1H0VKR6</accession>
<reference evidence="3" key="1">
    <citation type="submission" date="2016-10" db="EMBL/GenBank/DDBJ databases">
        <authorList>
            <person name="Varghese N."/>
            <person name="Submissions S."/>
        </authorList>
    </citation>
    <scope>NUCLEOTIDE SEQUENCE [LARGE SCALE GENOMIC DNA]</scope>
    <source>
        <strain evidence="3">DSM 46732</strain>
    </source>
</reference>
<protein>
    <recommendedName>
        <fullName evidence="4">DUF1918 domain-containing protein</fullName>
    </recommendedName>
</protein>
<proteinExistence type="predicted"/>
<dbReference type="EMBL" id="FNJR01000009">
    <property type="protein sequence ID" value="SDP78775.1"/>
    <property type="molecule type" value="Genomic_DNA"/>
</dbReference>
<evidence type="ECO:0000313" key="2">
    <source>
        <dbReference type="EMBL" id="SDP78775.1"/>
    </source>
</evidence>
<dbReference type="Proteomes" id="UP000199497">
    <property type="component" value="Unassembled WGS sequence"/>
</dbReference>
<gene>
    <name evidence="2" type="ORF">SAMN04487905_10931</name>
</gene>
<keyword evidence="3" id="KW-1185">Reference proteome</keyword>
<evidence type="ECO:0008006" key="4">
    <source>
        <dbReference type="Google" id="ProtNLM"/>
    </source>
</evidence>
<feature type="region of interest" description="Disordered" evidence="1">
    <location>
        <begin position="1"/>
        <end position="24"/>
    </location>
</feature>
<name>A0A1H0VKR6_9ACTN</name>